<evidence type="ECO:0000313" key="2">
    <source>
        <dbReference type="EMBL" id="SEN80265.1"/>
    </source>
</evidence>
<name>A0A1H8JII0_9BURK</name>
<dbReference type="SUPFAM" id="SSF56003">
    <property type="entry name" value="Molybdenum cofactor-binding domain"/>
    <property type="match status" value="1"/>
</dbReference>
<dbReference type="InterPro" id="IPR037165">
    <property type="entry name" value="AldOxase/xan_DH_Mopterin-bd_sf"/>
</dbReference>
<protein>
    <submittedName>
        <fullName evidence="2">Molybdopterin-binding domain of aldehyde dehydrogenase</fullName>
    </submittedName>
</protein>
<feature type="domain" description="Aldehyde oxidase/xanthine dehydrogenase first molybdopterin binding" evidence="1">
    <location>
        <begin position="248"/>
        <end position="467"/>
    </location>
</feature>
<dbReference type="SUPFAM" id="SSF54665">
    <property type="entry name" value="CO dehydrogenase molybdoprotein N-domain-like"/>
    <property type="match status" value="1"/>
</dbReference>
<dbReference type="GO" id="GO:0016491">
    <property type="term" value="F:oxidoreductase activity"/>
    <property type="evidence" value="ECO:0007669"/>
    <property type="project" value="InterPro"/>
</dbReference>
<keyword evidence="3" id="KW-1185">Reference proteome</keyword>
<dbReference type="Gene3D" id="3.30.365.10">
    <property type="entry name" value="Aldehyde oxidase/xanthine dehydrogenase, molybdopterin binding domain"/>
    <property type="match status" value="2"/>
</dbReference>
<dbReference type="InterPro" id="IPR008274">
    <property type="entry name" value="AldOxase/xan_DH_MoCoBD1"/>
</dbReference>
<evidence type="ECO:0000259" key="1">
    <source>
        <dbReference type="Pfam" id="PF02738"/>
    </source>
</evidence>
<sequence>MKTAAALGVIASVRPAKDALAEVLIPSGRQETQWITGNKLNYRRDGLAKVTGQKVFAIDLRARDMQGWPAQQSHALTLHVPRADRPYLGLDLSVLGSDYQPDVLIDAESVEADGLRMPEPSFYGEFFLKKGQLSPMLGHPVALAIWHDYEKFRVANARLRFNDAIFRFGEETAQPARKPYVAARFVRVQGEDAYGEDKFSPMKNTTIWPDLDEQGVHWPGHDHPAFGALMPESERIQNEMKQPRDGMRVFSRKYYSQSVEHVAMEPENGLAWYNTNGATLHMVGATQAPYATAEHIMHMVKDSKLPLNKLDFITAYTVGYGQKEHHPFPYYVVLAALYAQGRQVRLALDRWKHFQFALKRHPFDTDAAISVDKDGKFRHFSCHMVGDGGGVQNFSPSVGTVAVTAAQSVYYFPESDLSTQVNPSIGVTSGSMRGYGTVQSMAYIEMLVDEIAQEIGLDPIELRQRNVLKSGMKNTQGASPAGHLRIGEILELAAKEPLWVERAKRKAEYEAANPGMLYGVGFGASQKDFGTGAEACIAQIEISPEGRLKMRHIANEIGTGSTTSQLVTVESIL</sequence>
<dbReference type="InterPro" id="IPR016208">
    <property type="entry name" value="Ald_Oxase/xanthine_DH-like"/>
</dbReference>
<dbReference type="Proteomes" id="UP000199531">
    <property type="component" value="Unassembled WGS sequence"/>
</dbReference>
<organism evidence="2 3">
    <name type="scientific">Brachymonas denitrificans DSM 15123</name>
    <dbReference type="NCBI Taxonomy" id="1121117"/>
    <lineage>
        <taxon>Bacteria</taxon>
        <taxon>Pseudomonadati</taxon>
        <taxon>Pseudomonadota</taxon>
        <taxon>Betaproteobacteria</taxon>
        <taxon>Burkholderiales</taxon>
        <taxon>Comamonadaceae</taxon>
        <taxon>Brachymonas</taxon>
    </lineage>
</organism>
<dbReference type="PANTHER" id="PTHR11908">
    <property type="entry name" value="XANTHINE DEHYDROGENASE"/>
    <property type="match status" value="1"/>
</dbReference>
<accession>A0A1H8JII0</accession>
<dbReference type="InterPro" id="IPR036856">
    <property type="entry name" value="Ald_Oxase/Xan_DH_a/b_sf"/>
</dbReference>
<proteinExistence type="predicted"/>
<dbReference type="PANTHER" id="PTHR11908:SF123">
    <property type="entry name" value="ALDEHYDE OXIDOREDUCTASE MOLYBDENUM-BINDING SUBUNIT PAOC"/>
    <property type="match status" value="1"/>
</dbReference>
<reference evidence="2 3" key="1">
    <citation type="submission" date="2016-10" db="EMBL/GenBank/DDBJ databases">
        <authorList>
            <person name="de Groot N.N."/>
        </authorList>
    </citation>
    <scope>NUCLEOTIDE SEQUENCE [LARGE SCALE GENOMIC DNA]</scope>
    <source>
        <strain evidence="2 3">DSM 15123</strain>
    </source>
</reference>
<dbReference type="GO" id="GO:0005506">
    <property type="term" value="F:iron ion binding"/>
    <property type="evidence" value="ECO:0007669"/>
    <property type="project" value="InterPro"/>
</dbReference>
<dbReference type="STRING" id="1121117.SAMN02745977_02057"/>
<gene>
    <name evidence="2" type="ORF">SAMN02745977_02057</name>
</gene>
<dbReference type="EMBL" id="FOCW01000007">
    <property type="protein sequence ID" value="SEN80265.1"/>
    <property type="molecule type" value="Genomic_DNA"/>
</dbReference>
<evidence type="ECO:0000313" key="3">
    <source>
        <dbReference type="Proteomes" id="UP000199531"/>
    </source>
</evidence>
<dbReference type="AlphaFoldDB" id="A0A1H8JII0"/>
<dbReference type="Pfam" id="PF02738">
    <property type="entry name" value="MoCoBD_1"/>
    <property type="match status" value="1"/>
</dbReference>